<dbReference type="InterPro" id="IPR051913">
    <property type="entry name" value="GH2_Domain-Containing"/>
</dbReference>
<evidence type="ECO:0000313" key="9">
    <source>
        <dbReference type="Proteomes" id="UP000435649"/>
    </source>
</evidence>
<feature type="domain" description="Glycoside hydrolase family 2 immunoglobulin-like beta-sandwich" evidence="5">
    <location>
        <begin position="240"/>
        <end position="348"/>
    </location>
</feature>
<reference evidence="8 9" key="1">
    <citation type="submission" date="2019-08" db="EMBL/GenBank/DDBJ databases">
        <title>In-depth cultivation of the pig gut microbiome towards novel bacterial diversity and tailored functional studies.</title>
        <authorList>
            <person name="Wylensek D."/>
            <person name="Hitch T.C.A."/>
            <person name="Clavel T."/>
        </authorList>
    </citation>
    <scope>NUCLEOTIDE SEQUENCE [LARGE SCALE GENOMIC DNA]</scope>
    <source>
        <strain evidence="8 9">BBE-744-WT-12</strain>
    </source>
</reference>
<evidence type="ECO:0000256" key="3">
    <source>
        <dbReference type="ARBA" id="ARBA00023295"/>
    </source>
</evidence>
<keyword evidence="3" id="KW-0326">Glycosidase</keyword>
<feature type="signal peptide" evidence="4">
    <location>
        <begin position="1"/>
        <end position="19"/>
    </location>
</feature>
<evidence type="ECO:0000313" key="8">
    <source>
        <dbReference type="EMBL" id="MST95602.1"/>
    </source>
</evidence>
<keyword evidence="4" id="KW-0732">Signal</keyword>
<dbReference type="Pfam" id="PF02837">
    <property type="entry name" value="Glyco_hydro_2_N"/>
    <property type="match status" value="1"/>
</dbReference>
<dbReference type="InterPro" id="IPR036156">
    <property type="entry name" value="Beta-gal/glucu_dom_sf"/>
</dbReference>
<dbReference type="SUPFAM" id="SSF49785">
    <property type="entry name" value="Galactose-binding domain-like"/>
    <property type="match status" value="1"/>
</dbReference>
<name>A0A844FXY3_9BACT</name>
<evidence type="ECO:0000256" key="4">
    <source>
        <dbReference type="SAM" id="SignalP"/>
    </source>
</evidence>
<dbReference type="InterPro" id="IPR013783">
    <property type="entry name" value="Ig-like_fold"/>
</dbReference>
<proteinExistence type="inferred from homology"/>
<keyword evidence="9" id="KW-1185">Reference proteome</keyword>
<dbReference type="InterPro" id="IPR006103">
    <property type="entry name" value="Glyco_hydro_2_cat"/>
</dbReference>
<dbReference type="PANTHER" id="PTHR42732:SF1">
    <property type="entry name" value="BETA-MANNOSIDASE"/>
    <property type="match status" value="1"/>
</dbReference>
<dbReference type="InterPro" id="IPR006102">
    <property type="entry name" value="Ig-like_GH2"/>
</dbReference>
<dbReference type="Gene3D" id="2.60.40.10">
    <property type="entry name" value="Immunoglobulins"/>
    <property type="match status" value="1"/>
</dbReference>
<dbReference type="InterPro" id="IPR006104">
    <property type="entry name" value="Glyco_hydro_2_N"/>
</dbReference>
<evidence type="ECO:0000256" key="2">
    <source>
        <dbReference type="ARBA" id="ARBA00022801"/>
    </source>
</evidence>
<keyword evidence="2 8" id="KW-0378">Hydrolase</keyword>
<evidence type="ECO:0000256" key="1">
    <source>
        <dbReference type="ARBA" id="ARBA00007401"/>
    </source>
</evidence>
<dbReference type="InterPro" id="IPR017853">
    <property type="entry name" value="GH"/>
</dbReference>
<dbReference type="Gene3D" id="3.20.20.80">
    <property type="entry name" value="Glycosidases"/>
    <property type="match status" value="1"/>
</dbReference>
<protein>
    <submittedName>
        <fullName evidence="8">Glycoside hydrolase family 2</fullName>
    </submittedName>
</protein>
<evidence type="ECO:0000259" key="6">
    <source>
        <dbReference type="Pfam" id="PF02836"/>
    </source>
</evidence>
<dbReference type="PANTHER" id="PTHR42732">
    <property type="entry name" value="BETA-GALACTOSIDASE"/>
    <property type="match status" value="1"/>
</dbReference>
<feature type="domain" description="Glycoside hydrolase family 2 catalytic" evidence="6">
    <location>
        <begin position="351"/>
        <end position="494"/>
    </location>
</feature>
<dbReference type="RefSeq" id="WP_154416688.1">
    <property type="nucleotide sequence ID" value="NZ_VUNS01000001.1"/>
</dbReference>
<organism evidence="8 9">
    <name type="scientific">Victivallis lenta</name>
    <dbReference type="NCBI Taxonomy" id="2606640"/>
    <lineage>
        <taxon>Bacteria</taxon>
        <taxon>Pseudomonadati</taxon>
        <taxon>Lentisphaerota</taxon>
        <taxon>Lentisphaeria</taxon>
        <taxon>Victivallales</taxon>
        <taxon>Victivallaceae</taxon>
        <taxon>Victivallis</taxon>
    </lineage>
</organism>
<comment type="caution">
    <text evidence="8">The sequence shown here is derived from an EMBL/GenBank/DDBJ whole genome shotgun (WGS) entry which is preliminary data.</text>
</comment>
<dbReference type="GO" id="GO:0005975">
    <property type="term" value="P:carbohydrate metabolic process"/>
    <property type="evidence" value="ECO:0007669"/>
    <property type="project" value="InterPro"/>
</dbReference>
<feature type="domain" description="Glycosyl hydrolases family 2 sugar binding" evidence="7">
    <location>
        <begin position="128"/>
        <end position="198"/>
    </location>
</feature>
<dbReference type="Pfam" id="PF02836">
    <property type="entry name" value="Glyco_hydro_2_C"/>
    <property type="match status" value="1"/>
</dbReference>
<dbReference type="Gene3D" id="2.60.120.260">
    <property type="entry name" value="Galactose-binding domain-like"/>
    <property type="match status" value="1"/>
</dbReference>
<dbReference type="SUPFAM" id="SSF49303">
    <property type="entry name" value="beta-Galactosidase/glucuronidase domain"/>
    <property type="match status" value="1"/>
</dbReference>
<dbReference type="Pfam" id="PF00703">
    <property type="entry name" value="Glyco_hydro_2"/>
    <property type="match status" value="1"/>
</dbReference>
<dbReference type="SUPFAM" id="SSF51445">
    <property type="entry name" value="(Trans)glycosidases"/>
    <property type="match status" value="1"/>
</dbReference>
<dbReference type="GO" id="GO:0004553">
    <property type="term" value="F:hydrolase activity, hydrolyzing O-glycosyl compounds"/>
    <property type="evidence" value="ECO:0007669"/>
    <property type="project" value="InterPro"/>
</dbReference>
<evidence type="ECO:0000259" key="5">
    <source>
        <dbReference type="Pfam" id="PF00703"/>
    </source>
</evidence>
<dbReference type="InterPro" id="IPR008979">
    <property type="entry name" value="Galactose-bd-like_sf"/>
</dbReference>
<comment type="similarity">
    <text evidence="1">Belongs to the glycosyl hydrolase 2 family.</text>
</comment>
<dbReference type="Proteomes" id="UP000435649">
    <property type="component" value="Unassembled WGS sequence"/>
</dbReference>
<evidence type="ECO:0000259" key="7">
    <source>
        <dbReference type="Pfam" id="PF02837"/>
    </source>
</evidence>
<gene>
    <name evidence="8" type="ORF">FYJ85_00885</name>
</gene>
<accession>A0A844FXY3</accession>
<sequence length="1371" mass="152038">MIKRFTLVAAASAAIFAAAAEIPPFYPELGPALPMESPAVAPNQVELKRADGSVVKPGAFTLSRSLNGREWKILPPVRSARPFDASVDLDKGYEQPGFDDSKWDAIAVPLDWYRQYPKAYLREEPYVKGFYRRKFDVNASELDGRRALLRFGVIGYDAVVFVNGREAGRHKGDFTPCEFDVTNLVKPGENTLAIRVLTDFGTTHGTVPAAKHVYGSQWGWGNIKGGLWQSVELAFVPELYIETMLVNPVLKDSAIRVDYTIDNRSGREFKGELALTVTTALKRDPNKTAGNLSLPVSLKPGVNTGTASVKLADPVKWSPENPFLYYLSATLADGGKVVSGAVERFGYRDFKIVDGKFHLNGERIYLFGENIRSVDFGGRGTTPAEDAANLRKYMNGFKRQGVNIIRNAHLPILPAALEIADEIGLMIYDEWGWSFTNLLDEKAFQENNDRELREWLRRDYNHPSVVMWSGANEVRHREKPDVKRQLDRQIDLIREFDKSGRPAGSFSGSASWISYGIEPLNTDFLDLHSYHGLSVNSWTRWNKNINDAYDGSLEHYKVKGDRLPWPYIIWECVGFTWGGKSDAAFRIGDMNQYAKYARSSTSWAQGNGIGYAGTIGLAASLDPKRGMSYGKALFGHRLLELARQNPRVDGFAPWQHATGFRPATLWNQPILVGLRNEQGLPPSNFFAGRDTKRELFVVNSTNHEVKNGKIRVWLLTEQGKELPLAEAALPELAPWKTAVLPVTLRMPEKPIGHAQLRATFSGADGKELSRNFYNVYLGSPAVLTDPVKCAEKVALLDVGSPADVETTGAVLKALAIPYAVIPAAKLDGAFTAAIIPAGLENSEPLKLDARKLDAWLRAGGKLLVLEQPVTSGNVLPESKPVLSPLPFADLVYPQHPVFAGLDQRNFDLWENPVEGRVITVALAPFSTNAIAVRGPLLGSQNVENAVLEALVGKGHVFWTQLDATSLWGRDSSASTYLRNVFDYMLSGRKPYEKVMPLELSSMHWSIPEGREYPIDLTKQANRGFRDDGDGTGWTGQGENDFRNMPTGLQKVNGIPFRIIDPAKNNGKSCLIVRGTEKPELPARIDGIPVNAKLSRLFFLHTCAWKGTDAGCYRINYADGTKYDYMLIPGRNIGDWWNCAFLGDAAPGILRPNPVTDQVGTYMAVWDNPFPEKEIKTIDFLSAGQNTDIDYLPGRCPVPILVAMTGERAGEAPFSVNASEWKGGGRNGVPAPEIGKVRTTLPDGRAAEVTRIAFPKVAGEQGFSYAMIRFDPAKYDPKKHRCLSMLIKADKPGALDVTIPERNWNGQMRLGFELGNRSGEWRRVRLDLSRQQGGAMRDKVLRGELFLYNGENKHYLYPRPATSLEIADIRFE</sequence>
<dbReference type="EMBL" id="VUNS01000001">
    <property type="protein sequence ID" value="MST95602.1"/>
    <property type="molecule type" value="Genomic_DNA"/>
</dbReference>
<feature type="chain" id="PRO_5033037569" evidence="4">
    <location>
        <begin position="20"/>
        <end position="1371"/>
    </location>
</feature>